<accession>A0A1I5JHZ3</accession>
<dbReference type="InterPro" id="IPR038561">
    <property type="entry name" value="SoxD_sf"/>
</dbReference>
<proteinExistence type="predicted"/>
<sequence>MKIMPCPLNGPRNISEFVYGGEVKAMPDHKNCSDKAWAEYVFYSDNTIKIVKEWWFHSASGYWFIAERHTASDEIIRTYDPSEIYKERINFDADTHEANANANANAVDAKSGEGKGAQS</sequence>
<evidence type="ECO:0000313" key="2">
    <source>
        <dbReference type="Proteomes" id="UP000182692"/>
    </source>
</evidence>
<dbReference type="GO" id="GO:0008115">
    <property type="term" value="F:sarcosine oxidase activity"/>
    <property type="evidence" value="ECO:0007669"/>
    <property type="project" value="InterPro"/>
</dbReference>
<evidence type="ECO:0000313" key="1">
    <source>
        <dbReference type="EMBL" id="SFO72310.1"/>
    </source>
</evidence>
<dbReference type="EMBL" id="FOWR01000001">
    <property type="protein sequence ID" value="SFO72310.1"/>
    <property type="molecule type" value="Genomic_DNA"/>
</dbReference>
<dbReference type="GeneID" id="35873788"/>
<dbReference type="Pfam" id="PF04267">
    <property type="entry name" value="SoxD"/>
    <property type="match status" value="1"/>
</dbReference>
<dbReference type="Proteomes" id="UP000182692">
    <property type="component" value="Unassembled WGS sequence"/>
</dbReference>
<dbReference type="InterPro" id="IPR006279">
    <property type="entry name" value="SoxD"/>
</dbReference>
<dbReference type="OrthoDB" id="7159274at2"/>
<dbReference type="RefSeq" id="WP_017009774.1">
    <property type="nucleotide sequence ID" value="NZ_FOWR01000001.1"/>
</dbReference>
<dbReference type="STRING" id="1121869.SAMN03084138_00209"/>
<organism evidence="1 2">
    <name type="scientific">Enterovibrio norvegicus DSM 15893</name>
    <dbReference type="NCBI Taxonomy" id="1121869"/>
    <lineage>
        <taxon>Bacteria</taxon>
        <taxon>Pseudomonadati</taxon>
        <taxon>Pseudomonadota</taxon>
        <taxon>Gammaproteobacteria</taxon>
        <taxon>Vibrionales</taxon>
        <taxon>Vibrionaceae</taxon>
        <taxon>Enterovibrio</taxon>
    </lineage>
</organism>
<protein>
    <submittedName>
        <fullName evidence="1">Sarcosine oxidase subunit delta</fullName>
    </submittedName>
</protein>
<dbReference type="GO" id="GO:0046653">
    <property type="term" value="P:tetrahydrofolate metabolic process"/>
    <property type="evidence" value="ECO:0007669"/>
    <property type="project" value="InterPro"/>
</dbReference>
<gene>
    <name evidence="1" type="ORF">SAMN03084138_00209</name>
</gene>
<name>A0A1I5JHZ3_9GAMM</name>
<reference evidence="1 2" key="1">
    <citation type="submission" date="2016-10" db="EMBL/GenBank/DDBJ databases">
        <authorList>
            <person name="de Groot N.N."/>
        </authorList>
    </citation>
    <scope>NUCLEOTIDE SEQUENCE [LARGE SCALE GENOMIC DNA]</scope>
    <source>
        <strain evidence="1 2">DSM 15893</strain>
    </source>
</reference>
<dbReference type="Gene3D" id="3.30.2270.10">
    <property type="entry name" value="Folate-binding superfamily"/>
    <property type="match status" value="1"/>
</dbReference>
<dbReference type="AlphaFoldDB" id="A0A1I5JHZ3"/>